<dbReference type="Proteomes" id="UP001428341">
    <property type="component" value="Unassembled WGS sequence"/>
</dbReference>
<organism evidence="2 3">
    <name type="scientific">Citrus x changshan-huyou</name>
    <dbReference type="NCBI Taxonomy" id="2935761"/>
    <lineage>
        <taxon>Eukaryota</taxon>
        <taxon>Viridiplantae</taxon>
        <taxon>Streptophyta</taxon>
        <taxon>Embryophyta</taxon>
        <taxon>Tracheophyta</taxon>
        <taxon>Spermatophyta</taxon>
        <taxon>Magnoliopsida</taxon>
        <taxon>eudicotyledons</taxon>
        <taxon>Gunneridae</taxon>
        <taxon>Pentapetalae</taxon>
        <taxon>rosids</taxon>
        <taxon>malvids</taxon>
        <taxon>Sapindales</taxon>
        <taxon>Rutaceae</taxon>
        <taxon>Aurantioideae</taxon>
        <taxon>Citrus</taxon>
    </lineage>
</organism>
<dbReference type="Pfam" id="PF02984">
    <property type="entry name" value="Cyclin_C"/>
    <property type="match status" value="1"/>
</dbReference>
<sequence length="258" mass="29177">MDDFHLSFLFGLDDLHPMLLAESGRIVSDDMYVPSAIYTADENAGLMRHRSMKLMDLLLEDVPHPQYLEHVAMNFFDRYMCFNKDLMNNGDFEIVDSVMIGCIVTAARIMDLKLSTAQLVANKHGLKEKQESLDNWARVTAAEFDHIIPTDKFLDAFLEDVVTEFKLNIDIAKILKALAYRYAIISSKNVIALVGFRPSMLAASAVLVAVKILVEEHYFFARARIFRICVILGLNEVELKNCVLQISQYCSSAIISSL</sequence>
<evidence type="ECO:0000313" key="2">
    <source>
        <dbReference type="EMBL" id="KAK9209397.1"/>
    </source>
</evidence>
<reference evidence="2 3" key="1">
    <citation type="submission" date="2024-05" db="EMBL/GenBank/DDBJ databases">
        <title>Haplotype-resolved chromosome-level genome assembly of Huyou (Citrus changshanensis).</title>
        <authorList>
            <person name="Miao C."/>
            <person name="Chen W."/>
            <person name="Wu Y."/>
            <person name="Wang L."/>
            <person name="Zhao S."/>
            <person name="Grierson D."/>
            <person name="Xu C."/>
            <person name="Chen K."/>
        </authorList>
    </citation>
    <scope>NUCLEOTIDE SEQUENCE [LARGE SCALE GENOMIC DNA]</scope>
    <source>
        <strain evidence="2">01-14</strain>
        <tissue evidence="2">Leaf</tissue>
    </source>
</reference>
<gene>
    <name evidence="2" type="ORF">WN944_001763</name>
</gene>
<evidence type="ECO:0000259" key="1">
    <source>
        <dbReference type="Pfam" id="PF02984"/>
    </source>
</evidence>
<dbReference type="InterPro" id="IPR036915">
    <property type="entry name" value="Cyclin-like_sf"/>
</dbReference>
<feature type="domain" description="Cyclin C-terminal" evidence="1">
    <location>
        <begin position="192"/>
        <end position="252"/>
    </location>
</feature>
<dbReference type="SUPFAM" id="SSF47954">
    <property type="entry name" value="Cyclin-like"/>
    <property type="match status" value="1"/>
</dbReference>
<accession>A0AAP0QR37</accession>
<dbReference type="Gene3D" id="1.10.472.10">
    <property type="entry name" value="Cyclin-like"/>
    <property type="match status" value="2"/>
</dbReference>
<protein>
    <recommendedName>
        <fullName evidence="1">Cyclin C-terminal domain-containing protein</fullName>
    </recommendedName>
</protein>
<comment type="caution">
    <text evidence="2">The sequence shown here is derived from an EMBL/GenBank/DDBJ whole genome shotgun (WGS) entry which is preliminary data.</text>
</comment>
<evidence type="ECO:0000313" key="3">
    <source>
        <dbReference type="Proteomes" id="UP001428341"/>
    </source>
</evidence>
<dbReference type="EMBL" id="JBCGBO010000004">
    <property type="protein sequence ID" value="KAK9209397.1"/>
    <property type="molecule type" value="Genomic_DNA"/>
</dbReference>
<keyword evidence="3" id="KW-1185">Reference proteome</keyword>
<proteinExistence type="predicted"/>
<name>A0AAP0QR37_9ROSI</name>
<dbReference type="AlphaFoldDB" id="A0AAP0QR37"/>
<dbReference type="InterPro" id="IPR004367">
    <property type="entry name" value="Cyclin_C-dom"/>
</dbReference>